<dbReference type="AlphaFoldDB" id="A0A1B6GGI8"/>
<sequence length="141" mass="16293">YLLHTSRLLLDFHHRLLDLRHCLPHFHHRLLDLRHCLPDLGHRLPDLRICLPGYCLQIIPMRATIVLKVKSTMPVKVTTNHDEKTIQPPRQMPCFRPAVIKRPVRVRMTIRDTMPRSLGTTAMVIGMLTPIALSLTMAMIS</sequence>
<keyword evidence="1" id="KW-1133">Transmembrane helix</keyword>
<evidence type="ECO:0000256" key="1">
    <source>
        <dbReference type="SAM" id="Phobius"/>
    </source>
</evidence>
<name>A0A1B6GGI8_9HEMI</name>
<feature type="non-terminal residue" evidence="2">
    <location>
        <position position="141"/>
    </location>
</feature>
<reference evidence="2" key="1">
    <citation type="submission" date="2015-11" db="EMBL/GenBank/DDBJ databases">
        <title>De novo transcriptome assembly of four potential Pierce s Disease insect vectors from Arizona vineyards.</title>
        <authorList>
            <person name="Tassone E.E."/>
        </authorList>
    </citation>
    <scope>NUCLEOTIDE SEQUENCE</scope>
</reference>
<organism evidence="2">
    <name type="scientific">Cuerna arida</name>
    <dbReference type="NCBI Taxonomy" id="1464854"/>
    <lineage>
        <taxon>Eukaryota</taxon>
        <taxon>Metazoa</taxon>
        <taxon>Ecdysozoa</taxon>
        <taxon>Arthropoda</taxon>
        <taxon>Hexapoda</taxon>
        <taxon>Insecta</taxon>
        <taxon>Pterygota</taxon>
        <taxon>Neoptera</taxon>
        <taxon>Paraneoptera</taxon>
        <taxon>Hemiptera</taxon>
        <taxon>Auchenorrhyncha</taxon>
        <taxon>Membracoidea</taxon>
        <taxon>Cicadellidae</taxon>
        <taxon>Cicadellinae</taxon>
        <taxon>Proconiini</taxon>
        <taxon>Cuerna</taxon>
    </lineage>
</organism>
<feature type="transmembrane region" description="Helical" evidence="1">
    <location>
        <begin position="117"/>
        <end position="140"/>
    </location>
</feature>
<keyword evidence="1" id="KW-0812">Transmembrane</keyword>
<proteinExistence type="predicted"/>
<dbReference type="EMBL" id="GECZ01008234">
    <property type="protein sequence ID" value="JAS61535.1"/>
    <property type="molecule type" value="Transcribed_RNA"/>
</dbReference>
<evidence type="ECO:0000313" key="2">
    <source>
        <dbReference type="EMBL" id="JAS61535.1"/>
    </source>
</evidence>
<accession>A0A1B6GGI8</accession>
<protein>
    <submittedName>
        <fullName evidence="2">Uncharacterized protein</fullName>
    </submittedName>
</protein>
<keyword evidence="1" id="KW-0472">Membrane</keyword>
<gene>
    <name evidence="2" type="ORF">g.32400</name>
</gene>
<feature type="non-terminal residue" evidence="2">
    <location>
        <position position="1"/>
    </location>
</feature>